<evidence type="ECO:0000313" key="2">
    <source>
        <dbReference type="EMBL" id="BAD68153.1"/>
    </source>
</evidence>
<feature type="region of interest" description="Disordered" evidence="1">
    <location>
        <begin position="48"/>
        <end position="78"/>
    </location>
</feature>
<protein>
    <submittedName>
        <fullName evidence="2">Uncharacterized protein</fullName>
    </submittedName>
</protein>
<gene>
    <name evidence="2" type="primary">P0034E02.13</name>
</gene>
<dbReference type="AlphaFoldDB" id="Q5VQW1"/>
<organism evidence="2">
    <name type="scientific">Oryza sativa subsp. japonica</name>
    <name type="common">Rice</name>
    <dbReference type="NCBI Taxonomy" id="39947"/>
    <lineage>
        <taxon>Eukaryota</taxon>
        <taxon>Viridiplantae</taxon>
        <taxon>Streptophyta</taxon>
        <taxon>Embryophyta</taxon>
        <taxon>Tracheophyta</taxon>
        <taxon>Spermatophyta</taxon>
        <taxon>Magnoliopsida</taxon>
        <taxon>Liliopsida</taxon>
        <taxon>Poales</taxon>
        <taxon>Poaceae</taxon>
        <taxon>BOP clade</taxon>
        <taxon>Oryzoideae</taxon>
        <taxon>Oryzeae</taxon>
        <taxon>Oryzinae</taxon>
        <taxon>Oryza</taxon>
        <taxon>Oryza sativa</taxon>
    </lineage>
</organism>
<reference evidence="2" key="1">
    <citation type="journal article" date="2002" name="Nature">
        <title>The genome sequence and structure of rice chromosome 1.</title>
        <authorList>
            <person name="Sasaki T."/>
            <person name="Matsumoto T."/>
            <person name="Yamamoto K."/>
            <person name="Sakata K."/>
            <person name="Baba T."/>
            <person name="Katayose Y."/>
            <person name="Wu J."/>
            <person name="Niimura Y."/>
            <person name="Cheng Z."/>
            <person name="Nagamura Y."/>
            <person name="Antonio B.A."/>
            <person name="Kanamori H."/>
            <person name="Hosokawa S."/>
            <person name="Masukawa M."/>
            <person name="Arikawa K."/>
            <person name="Chiden Y."/>
            <person name="Hayashi M."/>
            <person name="Okamoto M."/>
            <person name="Ando T."/>
            <person name="Aoki H."/>
            <person name="Arita K."/>
            <person name="Hamada M."/>
            <person name="Harada C."/>
            <person name="Hijishita S."/>
            <person name="Honda M."/>
            <person name="Ichikawa Y."/>
            <person name="Idonuma A."/>
            <person name="Iijima M."/>
            <person name="Ikeda M."/>
            <person name="Ikeno M."/>
            <person name="Itoh S."/>
            <person name="Itoh T."/>
            <person name="Itoh Y."/>
            <person name="Itoh Y."/>
            <person name="Iwabuchi A."/>
            <person name="Kamiya K."/>
            <person name="Karasawa W."/>
            <person name="Katagiri S."/>
            <person name="Kikuta A."/>
            <person name="Kobayashi N."/>
            <person name="Kono I."/>
            <person name="Machita K."/>
            <person name="Maehara T."/>
            <person name="Mizuno H."/>
            <person name="Mizubayashi T."/>
            <person name="Mukai Y."/>
            <person name="Nagasaki H."/>
            <person name="Nakashima M."/>
            <person name="Nakama Y."/>
            <person name="Nakamichi Y."/>
            <person name="Nakamura M."/>
            <person name="Namiki N."/>
            <person name="Negishi M."/>
            <person name="Ohta I."/>
            <person name="Ono N."/>
            <person name="Saji S."/>
            <person name="Sakai K."/>
            <person name="Shibata M."/>
            <person name="Shimokawa T."/>
            <person name="Shomura A."/>
            <person name="Song J."/>
            <person name="Takazaki Y."/>
            <person name="Terasawa K."/>
            <person name="Tsuji K."/>
            <person name="Waki K."/>
            <person name="Yamagata H."/>
            <person name="Yamane H."/>
            <person name="Yoshiki S."/>
            <person name="Yoshihara R."/>
            <person name="Yukawa K."/>
            <person name="Zhong H."/>
            <person name="Iwama H."/>
            <person name="Endo T."/>
            <person name="Ito H."/>
            <person name="Hahn J.H."/>
            <person name="Kim H.I."/>
            <person name="Eun M.Y."/>
            <person name="Yano M."/>
            <person name="Jiang J."/>
            <person name="Gojobori T."/>
        </authorList>
    </citation>
    <scope>NUCLEOTIDE SEQUENCE [LARGE SCALE GENOMIC DNA]</scope>
</reference>
<evidence type="ECO:0000256" key="1">
    <source>
        <dbReference type="SAM" id="MobiDB-lite"/>
    </source>
</evidence>
<dbReference type="Proteomes" id="UP000817658">
    <property type="component" value="Chromosome 1"/>
</dbReference>
<accession>Q5VQW1</accession>
<name>Q5VQW1_ORYSJ</name>
<proteinExistence type="predicted"/>
<dbReference type="EMBL" id="AP003232">
    <property type="protein sequence ID" value="BAD68153.1"/>
    <property type="molecule type" value="Genomic_DNA"/>
</dbReference>
<sequence>MSPPETDRRPGFLTRVSVGWHCGSGRDVGAPRPRAACFPGELLPRTVGSCRGSAPVAANDDDDDDDAPGRGACTVERTTVGERVNSGRTASYRVAMTTWVWGLSPGRWFPDARPTACPTTMLNDGRHVSKSDYAD</sequence>